<dbReference type="Proteomes" id="UP001205105">
    <property type="component" value="Unassembled WGS sequence"/>
</dbReference>
<dbReference type="PANTHER" id="PTHR22767:SF3">
    <property type="entry name" value="N-ALPHA-ACETYLTRANSFERASE 25, NATB AUXILIARY SUBUNIT"/>
    <property type="match status" value="1"/>
</dbReference>
<feature type="compositionally biased region" description="Gly residues" evidence="3">
    <location>
        <begin position="456"/>
        <end position="465"/>
    </location>
</feature>
<feature type="region of interest" description="Disordered" evidence="3">
    <location>
        <begin position="421"/>
        <end position="467"/>
    </location>
</feature>
<comment type="caution">
    <text evidence="4">The sequence shown here is derived from an EMBL/GenBank/DDBJ whole genome shotgun (WGS) entry which is preliminary data.</text>
</comment>
<dbReference type="Pfam" id="PF14559">
    <property type="entry name" value="TPR_19"/>
    <property type="match status" value="1"/>
</dbReference>
<dbReference type="InterPro" id="IPR011990">
    <property type="entry name" value="TPR-like_helical_dom_sf"/>
</dbReference>
<dbReference type="AlphaFoldDB" id="A0AAD5DQH3"/>
<evidence type="ECO:0000256" key="3">
    <source>
        <dbReference type="SAM" id="MobiDB-lite"/>
    </source>
</evidence>
<dbReference type="SMART" id="SM00028">
    <property type="entry name" value="TPR"/>
    <property type="match status" value="1"/>
</dbReference>
<dbReference type="PANTHER" id="PTHR22767">
    <property type="entry name" value="N-TERMINAL ACETYLTRANSFERASE-RELATED"/>
    <property type="match status" value="1"/>
</dbReference>
<protein>
    <submittedName>
        <fullName evidence="4">Uncharacterized protein</fullName>
    </submittedName>
</protein>
<feature type="compositionally biased region" description="Gly residues" evidence="3">
    <location>
        <begin position="429"/>
        <end position="438"/>
    </location>
</feature>
<dbReference type="Gene3D" id="1.25.40.1040">
    <property type="match status" value="2"/>
</dbReference>
<reference evidence="4" key="1">
    <citation type="submission" date="2020-11" db="EMBL/GenBank/DDBJ databases">
        <title>Chlorella ohadii genome sequencing and assembly.</title>
        <authorList>
            <person name="Murik O."/>
            <person name="Treves H."/>
            <person name="Kedem I."/>
            <person name="Shotland Y."/>
            <person name="Kaplan A."/>
        </authorList>
    </citation>
    <scope>NUCLEOTIDE SEQUENCE</scope>
    <source>
        <strain evidence="4">1</strain>
    </source>
</reference>
<accession>A0AAD5DQH3</accession>
<name>A0AAD5DQH3_9CHLO</name>
<evidence type="ECO:0000313" key="4">
    <source>
        <dbReference type="EMBL" id="KAI7841241.1"/>
    </source>
</evidence>
<evidence type="ECO:0000313" key="5">
    <source>
        <dbReference type="Proteomes" id="UP001205105"/>
    </source>
</evidence>
<dbReference type="Pfam" id="PF09797">
    <property type="entry name" value="NatB_MDM20"/>
    <property type="match status" value="1"/>
</dbReference>
<comment type="similarity">
    <text evidence="1">Belongs to the MDM20/NAA25 family.</text>
</comment>
<feature type="repeat" description="TPR" evidence="2">
    <location>
        <begin position="276"/>
        <end position="309"/>
    </location>
</feature>
<gene>
    <name evidence="4" type="ORF">COHA_005078</name>
</gene>
<dbReference type="EMBL" id="JADXDR010000066">
    <property type="protein sequence ID" value="KAI7841241.1"/>
    <property type="molecule type" value="Genomic_DNA"/>
</dbReference>
<sequence length="1058" mass="106696">MAHAPEEQYERKLRPIYDALDARSWKQAAKLAEGVLKKHKGDQLVRALKAYALHRSGKAEEALQLLADIVGEGPDTERIVMTMTYTYKAAGQLGGITKAYVAAAEKHPKDPEIMAGLFRAHVREFDFVLQQQAAMKLSKLAPAGSAEAAAYSWWVVTALVLQARAALLGQDQQGRPLVAAGGSAAAGGGAAAAGASLPPDKLLQLAESMAGRQAKAAEAAAAAKQGQAGKAAAMAAVGWSYEALLLYLDILQGQGKAREALQVLEGPLADAIPLPADRLQLRAAALMRAGDLPAAAACYRQALSAEPDDWLSWQLFLDCSLPGSSGGQGSGAAGARFSVGVVGGLADIWDRKQPAAVLLAGQEAATAVAAVEEALAALQAEVAASEAWSSAAKRGTLRAPHLWRCELLLRRLRLAAEANAAEEAAPNSGGSGGSGGNEAGKAVGNGDSAPAAPGAAPGGGSGSGASGEIRRLQRQVSALSLEAELGLPQLSSASEAATYARRLLELYRSHMHLSASLDEKERGYGEDLVALAAAALVRGAAAGAPADAGQLTGPLLQALLVLEAAQQRRKVSAPLRLAATALYSLLGAPSLASAQFAALDIKSILHDSLTGHWLLPLAAAAGGEDATELRRWVEGTALLHDLHQQEAGESLATALQHGTYSKASPFVPEFVDFKERLQHSHARALAAVLQSLQPASGDKDKPAGGSTTLTSLYRLGSPEARLAALQHARALLLANSPDTAADSAAGGAAGSSDAGPQLCFNEDLSTRPAWFPPALAGGSAVAGWWQAAMAGGQSAAQQGYASCWWSVPQAAQGETAEAAAWRSGCLAELRVRLAWGLIVSADLASASDAAALAQQVQPLLAANGSSGGTASGATAPAASLQAAACCALLALLQAVGGDAAADLSSAQQLVEACSAGGQRLAAQLAAVQGLPVLPGSAVSQATALAGDCAAIAAVCSKLKKLASKAATAAATAAGAAAAAATAAAGEVKQAAKAAAAALEEQQRVQAAVALVEEGGASGDGSTGGGSEGGQLWGFEPAFEAQPVVAALVRGQLAALRGL</sequence>
<organism evidence="4 5">
    <name type="scientific">Chlorella ohadii</name>
    <dbReference type="NCBI Taxonomy" id="2649997"/>
    <lineage>
        <taxon>Eukaryota</taxon>
        <taxon>Viridiplantae</taxon>
        <taxon>Chlorophyta</taxon>
        <taxon>core chlorophytes</taxon>
        <taxon>Trebouxiophyceae</taxon>
        <taxon>Chlorellales</taxon>
        <taxon>Chlorellaceae</taxon>
        <taxon>Chlorella clade</taxon>
        <taxon>Chlorella</taxon>
    </lineage>
</organism>
<keyword evidence="5" id="KW-1185">Reference proteome</keyword>
<proteinExistence type="inferred from homology"/>
<evidence type="ECO:0000256" key="1">
    <source>
        <dbReference type="ARBA" id="ARBA00006298"/>
    </source>
</evidence>
<dbReference type="SUPFAM" id="SSF48452">
    <property type="entry name" value="TPR-like"/>
    <property type="match status" value="1"/>
</dbReference>
<keyword evidence="2" id="KW-0802">TPR repeat</keyword>
<dbReference type="GO" id="GO:0031416">
    <property type="term" value="C:NatB complex"/>
    <property type="evidence" value="ECO:0007669"/>
    <property type="project" value="TreeGrafter"/>
</dbReference>
<dbReference type="InterPro" id="IPR019734">
    <property type="entry name" value="TPR_rpt"/>
</dbReference>
<dbReference type="InterPro" id="IPR019183">
    <property type="entry name" value="NAA25_NatB_aux_su"/>
</dbReference>
<dbReference type="PROSITE" id="PS50005">
    <property type="entry name" value="TPR"/>
    <property type="match status" value="1"/>
</dbReference>
<evidence type="ECO:0000256" key="2">
    <source>
        <dbReference type="PROSITE-ProRule" id="PRU00339"/>
    </source>
</evidence>